<keyword evidence="2" id="KW-1015">Disulfide bond</keyword>
<protein>
    <recommendedName>
        <fullName evidence="4">LamG-like jellyroll fold domain-containing protein</fullName>
    </recommendedName>
</protein>
<dbReference type="Gene3D" id="2.60.120.200">
    <property type="match status" value="1"/>
</dbReference>
<accession>A0A517P7A5</accession>
<gene>
    <name evidence="5" type="ORF">CA12_13400</name>
</gene>
<keyword evidence="1 3" id="KW-0732">Signal</keyword>
<feature type="domain" description="LamG-like jellyroll fold" evidence="4">
    <location>
        <begin position="440"/>
        <end position="610"/>
    </location>
</feature>
<evidence type="ECO:0000259" key="4">
    <source>
        <dbReference type="SMART" id="SM00560"/>
    </source>
</evidence>
<evidence type="ECO:0000256" key="2">
    <source>
        <dbReference type="ARBA" id="ARBA00023157"/>
    </source>
</evidence>
<dbReference type="EMBL" id="CP036265">
    <property type="protein sequence ID" value="QDT15257.1"/>
    <property type="molecule type" value="Genomic_DNA"/>
</dbReference>
<sequence length="629" mass="69258" precursor="true">MRARSCAVLTPLAALLTLAGPAVGQTRSEAEPPAAGFVTVARTADAVTVETDALSAVIPLTGYVSGIKAGSLTDKRTGATDLGFGLHIMDFLMAPGWREDGYERDPKLHGDLPKHYVAGLQLCTQAQRLEAEVTRGDGFAAIRLRHRFPEAGAGYEPGSIWEQTLLFRPGLRYVLTAERIVSANAVDDLFYRIDMPGHVRHGGALGQTFERIYLSYEDEPIPAAAFDEPFGPDERFFYQRTEDEGPVPERMIRAYQTRLNGQPGPWLAGMTLDPAAVAEAWCHQRGYVCFIQELHRRDVRAGEAIGAAYVVGWFDDLPAMQRTYDAHRGVRAIVLNDGGYELAKTVPPAAADPNADPVAARRAAPGAIPGLLAFWDFQEPAGAERVSLGQYQYALQEQNGPIARVEDGVFGPYSTDFKPGQWMILPHEDAPGLDLHGEEQRVSMAAWIKRESSNRWQFIGGMWDERGRARQYGMFICGAWQSDWTTYTRTKAGDQAMGYVSPLGGATPGRPFAYDYATGGTQLPKDRWTMISYAYDGQQIRVYVNGELDRNENYNPFRFDGPVYDGGADFTVANRAIPSWKNYPDGPTDGSGFDGRLGGLAVWNRALTPEEMRTLYQRTSGAAEAETSR</sequence>
<organism evidence="5 6">
    <name type="scientific">Alienimonas californiensis</name>
    <dbReference type="NCBI Taxonomy" id="2527989"/>
    <lineage>
        <taxon>Bacteria</taxon>
        <taxon>Pseudomonadati</taxon>
        <taxon>Planctomycetota</taxon>
        <taxon>Planctomycetia</taxon>
        <taxon>Planctomycetales</taxon>
        <taxon>Planctomycetaceae</taxon>
        <taxon>Alienimonas</taxon>
    </lineage>
</organism>
<dbReference type="Pfam" id="PF13385">
    <property type="entry name" value="Laminin_G_3"/>
    <property type="match status" value="1"/>
</dbReference>
<reference evidence="5 6" key="1">
    <citation type="submission" date="2019-02" db="EMBL/GenBank/DDBJ databases">
        <title>Deep-cultivation of Planctomycetes and their phenomic and genomic characterization uncovers novel biology.</title>
        <authorList>
            <person name="Wiegand S."/>
            <person name="Jogler M."/>
            <person name="Boedeker C."/>
            <person name="Pinto D."/>
            <person name="Vollmers J."/>
            <person name="Rivas-Marin E."/>
            <person name="Kohn T."/>
            <person name="Peeters S.H."/>
            <person name="Heuer A."/>
            <person name="Rast P."/>
            <person name="Oberbeckmann S."/>
            <person name="Bunk B."/>
            <person name="Jeske O."/>
            <person name="Meyerdierks A."/>
            <person name="Storesund J.E."/>
            <person name="Kallscheuer N."/>
            <person name="Luecker S."/>
            <person name="Lage O.M."/>
            <person name="Pohl T."/>
            <person name="Merkel B.J."/>
            <person name="Hornburger P."/>
            <person name="Mueller R.-W."/>
            <person name="Bruemmer F."/>
            <person name="Labrenz M."/>
            <person name="Spormann A.M."/>
            <person name="Op den Camp H."/>
            <person name="Overmann J."/>
            <person name="Amann R."/>
            <person name="Jetten M.S.M."/>
            <person name="Mascher T."/>
            <person name="Medema M.H."/>
            <person name="Devos D.P."/>
            <person name="Kaster A.-K."/>
            <person name="Ovreas L."/>
            <person name="Rohde M."/>
            <person name="Galperin M.Y."/>
            <person name="Jogler C."/>
        </authorList>
    </citation>
    <scope>NUCLEOTIDE SEQUENCE [LARGE SCALE GENOMIC DNA]</scope>
    <source>
        <strain evidence="5 6">CA12</strain>
    </source>
</reference>
<dbReference type="InterPro" id="IPR013320">
    <property type="entry name" value="ConA-like_dom_sf"/>
</dbReference>
<feature type="signal peptide" evidence="3">
    <location>
        <begin position="1"/>
        <end position="24"/>
    </location>
</feature>
<dbReference type="InterPro" id="IPR006558">
    <property type="entry name" value="LamG-like"/>
</dbReference>
<keyword evidence="6" id="KW-1185">Reference proteome</keyword>
<dbReference type="Proteomes" id="UP000318741">
    <property type="component" value="Chromosome"/>
</dbReference>
<evidence type="ECO:0000256" key="3">
    <source>
        <dbReference type="SAM" id="SignalP"/>
    </source>
</evidence>
<dbReference type="RefSeq" id="WP_145358070.1">
    <property type="nucleotide sequence ID" value="NZ_CP036265.1"/>
</dbReference>
<proteinExistence type="predicted"/>
<dbReference type="SMART" id="SM00560">
    <property type="entry name" value="LamGL"/>
    <property type="match status" value="1"/>
</dbReference>
<dbReference type="KEGG" id="acaf:CA12_13400"/>
<name>A0A517P7A5_9PLAN</name>
<feature type="chain" id="PRO_5021703089" description="LamG-like jellyroll fold domain-containing protein" evidence="3">
    <location>
        <begin position="25"/>
        <end position="629"/>
    </location>
</feature>
<evidence type="ECO:0000256" key="1">
    <source>
        <dbReference type="ARBA" id="ARBA00022729"/>
    </source>
</evidence>
<dbReference type="SUPFAM" id="SSF49899">
    <property type="entry name" value="Concanavalin A-like lectins/glucanases"/>
    <property type="match status" value="1"/>
</dbReference>
<evidence type="ECO:0000313" key="5">
    <source>
        <dbReference type="EMBL" id="QDT15257.1"/>
    </source>
</evidence>
<dbReference type="AlphaFoldDB" id="A0A517P7A5"/>
<dbReference type="OrthoDB" id="213607at2"/>
<evidence type="ECO:0000313" key="6">
    <source>
        <dbReference type="Proteomes" id="UP000318741"/>
    </source>
</evidence>